<evidence type="ECO:0000313" key="2">
    <source>
        <dbReference type="Proteomes" id="UP000054538"/>
    </source>
</evidence>
<dbReference type="Proteomes" id="UP000054538">
    <property type="component" value="Unassembled WGS sequence"/>
</dbReference>
<organism evidence="1 2">
    <name type="scientific">Paxillus rubicundulus Ve08.2h10</name>
    <dbReference type="NCBI Taxonomy" id="930991"/>
    <lineage>
        <taxon>Eukaryota</taxon>
        <taxon>Fungi</taxon>
        <taxon>Dikarya</taxon>
        <taxon>Basidiomycota</taxon>
        <taxon>Agaricomycotina</taxon>
        <taxon>Agaricomycetes</taxon>
        <taxon>Agaricomycetidae</taxon>
        <taxon>Boletales</taxon>
        <taxon>Paxilineae</taxon>
        <taxon>Paxillaceae</taxon>
        <taxon>Paxillus</taxon>
    </lineage>
</organism>
<evidence type="ECO:0000313" key="1">
    <source>
        <dbReference type="EMBL" id="KIK93375.1"/>
    </source>
</evidence>
<reference evidence="2" key="2">
    <citation type="submission" date="2015-01" db="EMBL/GenBank/DDBJ databases">
        <title>Evolutionary Origins and Diversification of the Mycorrhizal Mutualists.</title>
        <authorList>
            <consortium name="DOE Joint Genome Institute"/>
            <consortium name="Mycorrhizal Genomics Consortium"/>
            <person name="Kohler A."/>
            <person name="Kuo A."/>
            <person name="Nagy L.G."/>
            <person name="Floudas D."/>
            <person name="Copeland A."/>
            <person name="Barry K.W."/>
            <person name="Cichocki N."/>
            <person name="Veneault-Fourrey C."/>
            <person name="LaButti K."/>
            <person name="Lindquist E.A."/>
            <person name="Lipzen A."/>
            <person name="Lundell T."/>
            <person name="Morin E."/>
            <person name="Murat C."/>
            <person name="Riley R."/>
            <person name="Ohm R."/>
            <person name="Sun H."/>
            <person name="Tunlid A."/>
            <person name="Henrissat B."/>
            <person name="Grigoriev I.V."/>
            <person name="Hibbett D.S."/>
            <person name="Martin F."/>
        </authorList>
    </citation>
    <scope>NUCLEOTIDE SEQUENCE [LARGE SCALE GENOMIC DNA]</scope>
    <source>
        <strain evidence="2">Ve08.2h10</strain>
    </source>
</reference>
<dbReference type="AlphaFoldDB" id="A0A0D0E6L7"/>
<dbReference type="EMBL" id="KN825190">
    <property type="protein sequence ID" value="KIK93375.1"/>
    <property type="molecule type" value="Genomic_DNA"/>
</dbReference>
<sequence length="69" mass="7953">MAQDVVTGRWIKASYMRSVRTEFFLAILGRLSVYHQDPALRSFLSTDSFGSPVITHKPWCYPTNFSLVR</sequence>
<protein>
    <submittedName>
        <fullName evidence="1">Uncharacterized protein</fullName>
    </submittedName>
</protein>
<accession>A0A0D0E6L7</accession>
<keyword evidence="2" id="KW-1185">Reference proteome</keyword>
<dbReference type="InParanoid" id="A0A0D0E6L7"/>
<reference evidence="1 2" key="1">
    <citation type="submission" date="2014-04" db="EMBL/GenBank/DDBJ databases">
        <authorList>
            <consortium name="DOE Joint Genome Institute"/>
            <person name="Kuo A."/>
            <person name="Kohler A."/>
            <person name="Jargeat P."/>
            <person name="Nagy L.G."/>
            <person name="Floudas D."/>
            <person name="Copeland A."/>
            <person name="Barry K.W."/>
            <person name="Cichocki N."/>
            <person name="Veneault-Fourrey C."/>
            <person name="LaButti K."/>
            <person name="Lindquist E.A."/>
            <person name="Lipzen A."/>
            <person name="Lundell T."/>
            <person name="Morin E."/>
            <person name="Murat C."/>
            <person name="Sun H."/>
            <person name="Tunlid A."/>
            <person name="Henrissat B."/>
            <person name="Grigoriev I.V."/>
            <person name="Hibbett D.S."/>
            <person name="Martin F."/>
            <person name="Nordberg H.P."/>
            <person name="Cantor M.N."/>
            <person name="Hua S.X."/>
        </authorList>
    </citation>
    <scope>NUCLEOTIDE SEQUENCE [LARGE SCALE GENOMIC DNA]</scope>
    <source>
        <strain evidence="1 2">Ve08.2h10</strain>
    </source>
</reference>
<proteinExistence type="predicted"/>
<dbReference type="HOGENOM" id="CLU_2776689_0_0_1"/>
<name>A0A0D0E6L7_9AGAM</name>
<gene>
    <name evidence="1" type="ORF">PAXRUDRAFT_829044</name>
</gene>